<evidence type="ECO:0000313" key="4">
    <source>
        <dbReference type="EMBL" id="QDU61470.1"/>
    </source>
</evidence>
<feature type="region of interest" description="Disordered" evidence="2">
    <location>
        <begin position="154"/>
        <end position="180"/>
    </location>
</feature>
<keyword evidence="3" id="KW-0812">Transmembrane</keyword>
<dbReference type="OrthoDB" id="248872at2"/>
<reference evidence="4 5" key="1">
    <citation type="submission" date="2019-02" db="EMBL/GenBank/DDBJ databases">
        <title>Deep-cultivation of Planctomycetes and their phenomic and genomic characterization uncovers novel biology.</title>
        <authorList>
            <person name="Wiegand S."/>
            <person name="Jogler M."/>
            <person name="Boedeker C."/>
            <person name="Pinto D."/>
            <person name="Vollmers J."/>
            <person name="Rivas-Marin E."/>
            <person name="Kohn T."/>
            <person name="Peeters S.H."/>
            <person name="Heuer A."/>
            <person name="Rast P."/>
            <person name="Oberbeckmann S."/>
            <person name="Bunk B."/>
            <person name="Jeske O."/>
            <person name="Meyerdierks A."/>
            <person name="Storesund J.E."/>
            <person name="Kallscheuer N."/>
            <person name="Luecker S."/>
            <person name="Lage O.M."/>
            <person name="Pohl T."/>
            <person name="Merkel B.J."/>
            <person name="Hornburger P."/>
            <person name="Mueller R.-W."/>
            <person name="Bruemmer F."/>
            <person name="Labrenz M."/>
            <person name="Spormann A.M."/>
            <person name="Op den Camp H."/>
            <person name="Overmann J."/>
            <person name="Amann R."/>
            <person name="Jetten M.S.M."/>
            <person name="Mascher T."/>
            <person name="Medema M.H."/>
            <person name="Devos D.P."/>
            <person name="Kaster A.-K."/>
            <person name="Ovreas L."/>
            <person name="Rohde M."/>
            <person name="Galperin M.Y."/>
            <person name="Jogler C."/>
        </authorList>
    </citation>
    <scope>NUCLEOTIDE SEQUENCE [LARGE SCALE GENOMIC DNA]</scope>
    <source>
        <strain evidence="4 5">Pan216</strain>
    </source>
</reference>
<dbReference type="SUPFAM" id="SSF58100">
    <property type="entry name" value="Bacterial hemolysins"/>
    <property type="match status" value="1"/>
</dbReference>
<keyword evidence="1" id="KW-0175">Coiled coil</keyword>
<name>A0A518B397_9BACT</name>
<proteinExistence type="predicted"/>
<keyword evidence="3" id="KW-0472">Membrane</keyword>
<evidence type="ECO:0000256" key="1">
    <source>
        <dbReference type="SAM" id="Coils"/>
    </source>
</evidence>
<organism evidence="4 5">
    <name type="scientific">Kolteria novifilia</name>
    <dbReference type="NCBI Taxonomy" id="2527975"/>
    <lineage>
        <taxon>Bacteria</taxon>
        <taxon>Pseudomonadati</taxon>
        <taxon>Planctomycetota</taxon>
        <taxon>Planctomycetia</taxon>
        <taxon>Kolteriales</taxon>
        <taxon>Kolteriaceae</taxon>
        <taxon>Kolteria</taxon>
    </lineage>
</organism>
<protein>
    <submittedName>
        <fullName evidence="4">Uncharacterized protein</fullName>
    </submittedName>
</protein>
<dbReference type="Proteomes" id="UP000317093">
    <property type="component" value="Chromosome"/>
</dbReference>
<dbReference type="Gene3D" id="1.10.287.1490">
    <property type="match status" value="1"/>
</dbReference>
<sequence>MARRNNAGGGGASLDSLLDTMTNVVGILVIMLVVTQLGVSDAVKRIKGFVDEITPDQLASAQSESERLKEMLAELKIDLEEAETDTADERVDLKDSQKLIEELKKDLAALKNISVDPNAIQKDVDKHQDQVAKLEKQINERQSKLASLKARLAKTPARGPDPEGKIVNLPDPRPAPKGASSVTFVCQGNRLMPLDSSKLREDTIELIGKAQRSLMKNNKIDCDKLVELFDRRAVTDTFFRVKMKIVGGLPYMVFEHRENRGDPLDNISKSTSVFQRRLRKIDPRKQYLRFLVWSDSYEAYLAAREVAAEKGFAAGWVPYEEGAEYREGLGSKVKLTCPGYKPPKPQPKSDKPAPPTDTID</sequence>
<gene>
    <name evidence="4" type="ORF">Pan216_23300</name>
</gene>
<keyword evidence="5" id="KW-1185">Reference proteome</keyword>
<feature type="region of interest" description="Disordered" evidence="2">
    <location>
        <begin position="336"/>
        <end position="360"/>
    </location>
</feature>
<feature type="coiled-coil region" evidence="1">
    <location>
        <begin position="58"/>
        <end position="151"/>
    </location>
</feature>
<accession>A0A518B397</accession>
<feature type="transmembrane region" description="Helical" evidence="3">
    <location>
        <begin position="20"/>
        <end position="39"/>
    </location>
</feature>
<dbReference type="AlphaFoldDB" id="A0A518B397"/>
<evidence type="ECO:0000256" key="2">
    <source>
        <dbReference type="SAM" id="MobiDB-lite"/>
    </source>
</evidence>
<evidence type="ECO:0000256" key="3">
    <source>
        <dbReference type="SAM" id="Phobius"/>
    </source>
</evidence>
<keyword evidence="3" id="KW-1133">Transmembrane helix</keyword>
<dbReference type="KEGG" id="knv:Pan216_23300"/>
<evidence type="ECO:0000313" key="5">
    <source>
        <dbReference type="Proteomes" id="UP000317093"/>
    </source>
</evidence>
<dbReference type="EMBL" id="CP036279">
    <property type="protein sequence ID" value="QDU61470.1"/>
    <property type="molecule type" value="Genomic_DNA"/>
</dbReference>
<dbReference type="RefSeq" id="WP_145258057.1">
    <property type="nucleotide sequence ID" value="NZ_CP036279.1"/>
</dbReference>